<accession>A0A7H1B1Z3</accession>
<evidence type="ECO:0000256" key="7">
    <source>
        <dbReference type="ARBA" id="ARBA00022679"/>
    </source>
</evidence>
<evidence type="ECO:0000256" key="3">
    <source>
        <dbReference type="ARBA" id="ARBA00011245"/>
    </source>
</evidence>
<evidence type="ECO:0000256" key="14">
    <source>
        <dbReference type="ARBA" id="ARBA00049067"/>
    </source>
</evidence>
<reference evidence="16 17" key="1">
    <citation type="submission" date="2020-09" db="EMBL/GenBank/DDBJ databases">
        <title>A novel species.</title>
        <authorList>
            <person name="Gao J."/>
        </authorList>
    </citation>
    <scope>NUCLEOTIDE SEQUENCE [LARGE SCALE GENOMIC DNA]</scope>
    <source>
        <strain evidence="16 17">CRXT-Y-14</strain>
    </source>
</reference>
<evidence type="ECO:0000256" key="12">
    <source>
        <dbReference type="ARBA" id="ARBA00023277"/>
    </source>
</evidence>
<dbReference type="EMBL" id="CP061281">
    <property type="protein sequence ID" value="QNS02748.1"/>
    <property type="molecule type" value="Genomic_DNA"/>
</dbReference>
<evidence type="ECO:0000313" key="16">
    <source>
        <dbReference type="EMBL" id="QNS02748.1"/>
    </source>
</evidence>
<evidence type="ECO:0000256" key="4">
    <source>
        <dbReference type="ARBA" id="ARBA00011962"/>
    </source>
</evidence>
<evidence type="ECO:0000256" key="2">
    <source>
        <dbReference type="ARBA" id="ARBA00006219"/>
    </source>
</evidence>
<comment type="catalytic activity">
    <reaction evidence="14">
        <text>D-maltose + ATP = alpha-maltose 1-phosphate + ADP + H(+)</text>
        <dbReference type="Rhea" id="RHEA:31915"/>
        <dbReference type="ChEBI" id="CHEBI:15378"/>
        <dbReference type="ChEBI" id="CHEBI:17306"/>
        <dbReference type="ChEBI" id="CHEBI:30616"/>
        <dbReference type="ChEBI" id="CHEBI:63576"/>
        <dbReference type="ChEBI" id="CHEBI:456216"/>
        <dbReference type="EC" id="2.7.1.175"/>
    </reaction>
</comment>
<gene>
    <name evidence="16" type="ORF">IAG42_03330</name>
</gene>
<evidence type="ECO:0000256" key="8">
    <source>
        <dbReference type="ARBA" id="ARBA00022741"/>
    </source>
</evidence>
<comment type="similarity">
    <text evidence="2">Belongs to the aminoglycoside phosphotransferase family.</text>
</comment>
<name>A0A7H1B1Z3_9ACTN</name>
<dbReference type="Proteomes" id="UP000516428">
    <property type="component" value="Chromosome"/>
</dbReference>
<evidence type="ECO:0000259" key="15">
    <source>
        <dbReference type="Pfam" id="PF18085"/>
    </source>
</evidence>
<dbReference type="InterPro" id="IPR040999">
    <property type="entry name" value="Mak_N_cap"/>
</dbReference>
<dbReference type="EC" id="2.7.1.175" evidence="4"/>
<dbReference type="InterPro" id="IPR011009">
    <property type="entry name" value="Kinase-like_dom_sf"/>
</dbReference>
<dbReference type="AlphaFoldDB" id="A0A7H1B1Z3"/>
<keyword evidence="12" id="KW-0119">Carbohydrate metabolism</keyword>
<evidence type="ECO:0000313" key="17">
    <source>
        <dbReference type="Proteomes" id="UP000516428"/>
    </source>
</evidence>
<comment type="pathway">
    <text evidence="1">Glycan biosynthesis; glycogen biosynthesis.</text>
</comment>
<keyword evidence="10" id="KW-0067">ATP-binding</keyword>
<protein>
    <recommendedName>
        <fullName evidence="5">Maltokinase</fullName>
        <ecNumber evidence="4">2.7.1.175</ecNumber>
    </recommendedName>
    <alternativeName>
        <fullName evidence="13">Maltose-1-phosphate synthase</fullName>
    </alternativeName>
</protein>
<evidence type="ECO:0000256" key="11">
    <source>
        <dbReference type="ARBA" id="ARBA00023056"/>
    </source>
</evidence>
<dbReference type="RefSeq" id="WP_188335503.1">
    <property type="nucleotide sequence ID" value="NZ_CP061281.1"/>
</dbReference>
<keyword evidence="17" id="KW-1185">Reference proteome</keyword>
<dbReference type="GO" id="GO:0016301">
    <property type="term" value="F:kinase activity"/>
    <property type="evidence" value="ECO:0007669"/>
    <property type="project" value="UniProtKB-KW"/>
</dbReference>
<dbReference type="KEGG" id="sxn:IAG42_03330"/>
<evidence type="ECO:0000256" key="13">
    <source>
        <dbReference type="ARBA" id="ARBA00031251"/>
    </source>
</evidence>
<dbReference type="SUPFAM" id="SSF56112">
    <property type="entry name" value="Protein kinase-like (PK-like)"/>
    <property type="match status" value="1"/>
</dbReference>
<evidence type="ECO:0000256" key="5">
    <source>
        <dbReference type="ARBA" id="ARBA00013882"/>
    </source>
</evidence>
<feature type="domain" description="Maltokinase N-terminal cap" evidence="15">
    <location>
        <begin position="27"/>
        <end position="111"/>
    </location>
</feature>
<organism evidence="16 17">
    <name type="scientific">Streptomyces xanthii</name>
    <dbReference type="NCBI Taxonomy" id="2768069"/>
    <lineage>
        <taxon>Bacteria</taxon>
        <taxon>Bacillati</taxon>
        <taxon>Actinomycetota</taxon>
        <taxon>Actinomycetes</taxon>
        <taxon>Kitasatosporales</taxon>
        <taxon>Streptomycetaceae</taxon>
        <taxon>Streptomyces</taxon>
    </lineage>
</organism>
<dbReference type="Gene3D" id="3.90.1200.10">
    <property type="match status" value="1"/>
</dbReference>
<dbReference type="GO" id="GO:0005978">
    <property type="term" value="P:glycogen biosynthetic process"/>
    <property type="evidence" value="ECO:0007669"/>
    <property type="project" value="UniProtKB-UniPathway"/>
</dbReference>
<evidence type="ECO:0000256" key="9">
    <source>
        <dbReference type="ARBA" id="ARBA00022777"/>
    </source>
</evidence>
<dbReference type="Pfam" id="PF18085">
    <property type="entry name" value="Mak_N_cap"/>
    <property type="match status" value="1"/>
</dbReference>
<keyword evidence="9 16" id="KW-0418">Kinase</keyword>
<evidence type="ECO:0000256" key="1">
    <source>
        <dbReference type="ARBA" id="ARBA00004964"/>
    </source>
</evidence>
<keyword evidence="7" id="KW-0808">Transferase</keyword>
<keyword evidence="11" id="KW-0320">Glycogen biosynthesis</keyword>
<evidence type="ECO:0000256" key="10">
    <source>
        <dbReference type="ARBA" id="ARBA00022840"/>
    </source>
</evidence>
<proteinExistence type="inferred from homology"/>
<comment type="subunit">
    <text evidence="3">Monomer.</text>
</comment>
<keyword evidence="6" id="KW-0321">Glycogen metabolism</keyword>
<dbReference type="UniPathway" id="UPA00164"/>
<evidence type="ECO:0000256" key="6">
    <source>
        <dbReference type="ARBA" id="ARBA00022600"/>
    </source>
</evidence>
<dbReference type="GO" id="GO:0005524">
    <property type="term" value="F:ATP binding"/>
    <property type="evidence" value="ECO:0007669"/>
    <property type="project" value="UniProtKB-KW"/>
</dbReference>
<keyword evidence="8" id="KW-0547">Nucleotide-binding</keyword>
<sequence>MLITAPHDVSLSPPQHLASVAGLLEGWLPEQRWFAGKGLPLTDLSVVSLTELYPGCLHLLVRASHAGAHSGCYQVLLGVSEGLPARLRPAVIGRPAVGPLRGLTVYDALHDPRATGTLLERLRAPGAAGPLRFERDGRTDVPAGLRPRLLDGEQSNTSLVYGDAFILKLFRRVQYGVHPDLEVPSALSRDGCARVPAPVAWFWTTEPRRATLGVLQPFLRGATDGWSLALDSPTGEDLAETAFELGRATAEVHLALARAFPPDEPGRDAGSADGLAAAMSARLDATARQVPELARHVPRLRAVYQAAAGHRSHPADQRIHGDLHLGQVLLDGRRWRIIDFEGEPSRPLAERRRVQSPARDVAGMLRSFDYAAHARGPGHTEWARRCRDAYLAGYAREAPWDPREHTALVRAHETDRAVYEVLYEARHRPDWLPVPMAAIARLAEESRS</sequence>